<sequence>MFELLKEQPEDKILMLMQAYREDPREAKIDLGVGVYKNAEGKTPIMRAVKAAEKQLWEVEETKSYTGLAGDVGFADAMFDLLIGDACPRDCVAAAATPGGTGAVRQGFDMIRMANREARVFVSDPTWPNHLSILKHMEMHIQPYRYFDSETRSVNFAGMIEDIADARVGDVVLLHGCCHNPTGANLTLEQWQQVIDTLLKTGATPMIDIAYQGFGDGLAEDAAGLRMVVAQMPEVLIAASCSKNFGVYRERTGLLLAVAQDKVRRQANQGMLNYLNRQNYSFPPDHGARLVTMVLQDDALRMDWEEEVREIREGVLALRQQLAGELARLTNSDRFAFVAEHRGMFSRLGATPEQVEAMRVSHGVYMVGDSRINMAGLNKDSVPVLAEAMVAAGV</sequence>
<dbReference type="PANTHER" id="PTHR11879">
    <property type="entry name" value="ASPARTATE AMINOTRANSFERASE"/>
    <property type="match status" value="1"/>
</dbReference>
<comment type="cofactor">
    <cofactor evidence="1">
        <name>pyridoxal 5'-phosphate</name>
        <dbReference type="ChEBI" id="CHEBI:597326"/>
    </cofactor>
</comment>
<dbReference type="NCBIfam" id="NF006719">
    <property type="entry name" value="PRK09257.1"/>
    <property type="match status" value="1"/>
</dbReference>
<dbReference type="EMBL" id="JACIEJ010000008">
    <property type="protein sequence ID" value="MBB3986848.1"/>
    <property type="molecule type" value="Genomic_DNA"/>
</dbReference>
<dbReference type="CDD" id="cd00609">
    <property type="entry name" value="AAT_like"/>
    <property type="match status" value="1"/>
</dbReference>
<accession>A0A7W6DVF8</accession>
<evidence type="ECO:0000259" key="7">
    <source>
        <dbReference type="Pfam" id="PF00155"/>
    </source>
</evidence>
<dbReference type="RefSeq" id="WP_183967564.1">
    <property type="nucleotide sequence ID" value="NZ_BAABBZ010000019.1"/>
</dbReference>
<dbReference type="PRINTS" id="PR00799">
    <property type="entry name" value="TRANSAMINASE"/>
</dbReference>
<dbReference type="GO" id="GO:0004069">
    <property type="term" value="F:L-aspartate:2-oxoglutarate aminotransferase activity"/>
    <property type="evidence" value="ECO:0007669"/>
    <property type="project" value="TreeGrafter"/>
</dbReference>
<dbReference type="Proteomes" id="UP000541426">
    <property type="component" value="Unassembled WGS sequence"/>
</dbReference>
<proteinExistence type="inferred from homology"/>
<dbReference type="GO" id="GO:0005829">
    <property type="term" value="C:cytosol"/>
    <property type="evidence" value="ECO:0007669"/>
    <property type="project" value="TreeGrafter"/>
</dbReference>
<dbReference type="Pfam" id="PF00155">
    <property type="entry name" value="Aminotran_1_2"/>
    <property type="match status" value="1"/>
</dbReference>
<keyword evidence="6" id="KW-0663">Pyridoxal phosphate</keyword>
<gene>
    <name evidence="8" type="ORF">GGQ68_003192</name>
</gene>
<evidence type="ECO:0000256" key="5">
    <source>
        <dbReference type="ARBA" id="ARBA00022679"/>
    </source>
</evidence>
<dbReference type="GO" id="GO:0030170">
    <property type="term" value="F:pyridoxal phosphate binding"/>
    <property type="evidence" value="ECO:0007669"/>
    <property type="project" value="InterPro"/>
</dbReference>
<evidence type="ECO:0000313" key="9">
    <source>
        <dbReference type="Proteomes" id="UP000541426"/>
    </source>
</evidence>
<keyword evidence="4 8" id="KW-0032">Aminotransferase</keyword>
<comment type="caution">
    <text evidence="8">The sequence shown here is derived from an EMBL/GenBank/DDBJ whole genome shotgun (WGS) entry which is preliminary data.</text>
</comment>
<dbReference type="InterPro" id="IPR015424">
    <property type="entry name" value="PyrdxlP-dep_Trfase"/>
</dbReference>
<dbReference type="EC" id="2.6.1.57" evidence="8"/>
<evidence type="ECO:0000256" key="2">
    <source>
        <dbReference type="ARBA" id="ARBA00007441"/>
    </source>
</evidence>
<evidence type="ECO:0000256" key="3">
    <source>
        <dbReference type="ARBA" id="ARBA00011738"/>
    </source>
</evidence>
<comment type="subunit">
    <text evidence="3">Homodimer.</text>
</comment>
<dbReference type="InterPro" id="IPR015421">
    <property type="entry name" value="PyrdxlP-dep_Trfase_major"/>
</dbReference>
<reference evidence="8 9" key="1">
    <citation type="submission" date="2020-08" db="EMBL/GenBank/DDBJ databases">
        <title>Genomic Encyclopedia of Type Strains, Phase IV (KMG-IV): sequencing the most valuable type-strain genomes for metagenomic binning, comparative biology and taxonomic classification.</title>
        <authorList>
            <person name="Goeker M."/>
        </authorList>
    </citation>
    <scope>NUCLEOTIDE SEQUENCE [LARGE SCALE GENOMIC DNA]</scope>
    <source>
        <strain evidence="8 9">DSM 102235</strain>
    </source>
</reference>
<keyword evidence="9" id="KW-1185">Reference proteome</keyword>
<feature type="domain" description="Aminotransferase class I/classII large" evidence="7">
    <location>
        <begin position="28"/>
        <end position="388"/>
    </location>
</feature>
<organism evidence="8 9">
    <name type="scientific">Sagittula marina</name>
    <dbReference type="NCBI Taxonomy" id="943940"/>
    <lineage>
        <taxon>Bacteria</taxon>
        <taxon>Pseudomonadati</taxon>
        <taxon>Pseudomonadota</taxon>
        <taxon>Alphaproteobacteria</taxon>
        <taxon>Rhodobacterales</taxon>
        <taxon>Roseobacteraceae</taxon>
        <taxon>Sagittula</taxon>
    </lineage>
</organism>
<dbReference type="Gene3D" id="3.40.640.10">
    <property type="entry name" value="Type I PLP-dependent aspartate aminotransferase-like (Major domain)"/>
    <property type="match status" value="1"/>
</dbReference>
<keyword evidence="5 8" id="KW-0808">Transferase</keyword>
<evidence type="ECO:0000256" key="6">
    <source>
        <dbReference type="ARBA" id="ARBA00022898"/>
    </source>
</evidence>
<dbReference type="GO" id="GO:0004838">
    <property type="term" value="F:L-tyrosine-2-oxoglutarate transaminase activity"/>
    <property type="evidence" value="ECO:0007669"/>
    <property type="project" value="TreeGrafter"/>
</dbReference>
<dbReference type="AlphaFoldDB" id="A0A7W6DVF8"/>
<dbReference type="InterPro" id="IPR015422">
    <property type="entry name" value="PyrdxlP-dep_Trfase_small"/>
</dbReference>
<dbReference type="GO" id="GO:0042802">
    <property type="term" value="F:identical protein binding"/>
    <property type="evidence" value="ECO:0007669"/>
    <property type="project" value="TreeGrafter"/>
</dbReference>
<dbReference type="Gene3D" id="3.90.1150.10">
    <property type="entry name" value="Aspartate Aminotransferase, domain 1"/>
    <property type="match status" value="1"/>
</dbReference>
<dbReference type="InterPro" id="IPR004839">
    <property type="entry name" value="Aminotransferase_I/II_large"/>
</dbReference>
<evidence type="ECO:0000256" key="4">
    <source>
        <dbReference type="ARBA" id="ARBA00022576"/>
    </source>
</evidence>
<dbReference type="GO" id="GO:0033585">
    <property type="term" value="P:L-phenylalanine biosynthetic process from chorismate via phenylpyruvate"/>
    <property type="evidence" value="ECO:0007669"/>
    <property type="project" value="TreeGrafter"/>
</dbReference>
<name>A0A7W6DVF8_9RHOB</name>
<evidence type="ECO:0000313" key="8">
    <source>
        <dbReference type="EMBL" id="MBB3986848.1"/>
    </source>
</evidence>
<protein>
    <submittedName>
        <fullName evidence="8">Aromatic-amino-acid transaminase</fullName>
        <ecNumber evidence="8">2.6.1.57</ecNumber>
    </submittedName>
</protein>
<comment type="similarity">
    <text evidence="2">Belongs to the class-I pyridoxal-phosphate-dependent aminotransferase family.</text>
</comment>
<dbReference type="PANTHER" id="PTHR11879:SF22">
    <property type="entry name" value="ASPARTATE AMINOTRANSFERASE, MITOCHONDRIAL"/>
    <property type="match status" value="1"/>
</dbReference>
<dbReference type="InterPro" id="IPR000796">
    <property type="entry name" value="Asp_trans"/>
</dbReference>
<dbReference type="SUPFAM" id="SSF53383">
    <property type="entry name" value="PLP-dependent transferases"/>
    <property type="match status" value="1"/>
</dbReference>
<evidence type="ECO:0000256" key="1">
    <source>
        <dbReference type="ARBA" id="ARBA00001933"/>
    </source>
</evidence>